<dbReference type="PANTHER" id="PTHR30146:SF24">
    <property type="entry name" value="XYLOSE OPERON REGULATORY PROTEIN"/>
    <property type="match status" value="1"/>
</dbReference>
<keyword evidence="6" id="KW-1185">Reference proteome</keyword>
<dbReference type="AlphaFoldDB" id="A0A9X2FA73"/>
<protein>
    <submittedName>
        <fullName evidence="5">DNA-binding transcriptional regulator</fullName>
    </submittedName>
</protein>
<dbReference type="PRINTS" id="PR00032">
    <property type="entry name" value="HTHARAC"/>
</dbReference>
<dbReference type="InterPro" id="IPR020449">
    <property type="entry name" value="Tscrpt_reg_AraC-type_HTH"/>
</dbReference>
<gene>
    <name evidence="5" type="ORF">NG895_12880</name>
</gene>
<evidence type="ECO:0000256" key="3">
    <source>
        <dbReference type="ARBA" id="ARBA00023163"/>
    </source>
</evidence>
<dbReference type="InterPro" id="IPR018062">
    <property type="entry name" value="HTH_AraC-typ_CS"/>
</dbReference>
<proteinExistence type="predicted"/>
<dbReference type="PROSITE" id="PS00041">
    <property type="entry name" value="HTH_ARAC_FAMILY_1"/>
    <property type="match status" value="1"/>
</dbReference>
<name>A0A9X2FA73_9BACT</name>
<dbReference type="GO" id="GO:0003700">
    <property type="term" value="F:DNA-binding transcription factor activity"/>
    <property type="evidence" value="ECO:0007669"/>
    <property type="project" value="InterPro"/>
</dbReference>
<feature type="domain" description="HTH araC/xylS-type" evidence="4">
    <location>
        <begin position="299"/>
        <end position="397"/>
    </location>
</feature>
<evidence type="ECO:0000256" key="2">
    <source>
        <dbReference type="ARBA" id="ARBA00023125"/>
    </source>
</evidence>
<sequence>MATSIKDNPTLQQLQDPLRVARVAILIETESTWGRRVIRGIASYAEKHAAWHLLIDPRDHEHRSALPDGWRGHGVIARIASRMQYEQLSASGLPVVDVDDVFEDQLDIAKVITDEEARAKLALEHLSGRGLVNYAYFAPPSNRYSNRRGKAFAAAVQQAGYICHEYRPGYRAGRRISWNEQQRRVTRWLASLPRPVAILAVDAHHAHQIAEICHLADIRVPDEVAILAGDSDDLLCDVSMPPLSAISTASERIGYQAAELLASMMDGAPVPKEPIVVKPHDVVSRHSTDILSIDDPAVVQALRYIQDHAHRGIGVDDILREVPISRRSLEIQFRAYLDRSPAEEIRRAKLERGRTLLGKREMSITEVALASGFSNTTRFGIAFRKQYGMTPRSFRKTLFAE</sequence>
<dbReference type="InterPro" id="IPR046335">
    <property type="entry name" value="LacI/GalR-like_sensor"/>
</dbReference>
<dbReference type="GO" id="GO:0000976">
    <property type="term" value="F:transcription cis-regulatory region binding"/>
    <property type="evidence" value="ECO:0007669"/>
    <property type="project" value="TreeGrafter"/>
</dbReference>
<dbReference type="InterPro" id="IPR054031">
    <property type="entry name" value="XylR_PBP1"/>
</dbReference>
<dbReference type="SUPFAM" id="SSF53822">
    <property type="entry name" value="Periplasmic binding protein-like I"/>
    <property type="match status" value="1"/>
</dbReference>
<dbReference type="RefSeq" id="WP_252852914.1">
    <property type="nucleotide sequence ID" value="NZ_JAMXLR010000039.1"/>
</dbReference>
<dbReference type="Proteomes" id="UP001155241">
    <property type="component" value="Unassembled WGS sequence"/>
</dbReference>
<dbReference type="InterPro" id="IPR028082">
    <property type="entry name" value="Peripla_BP_I"/>
</dbReference>
<reference evidence="5" key="1">
    <citation type="submission" date="2022-06" db="EMBL/GenBank/DDBJ databases">
        <title>Aeoliella straminimaris, a novel planctomycete from sediments.</title>
        <authorList>
            <person name="Vitorino I.R."/>
            <person name="Lage O.M."/>
        </authorList>
    </citation>
    <scope>NUCLEOTIDE SEQUENCE</scope>
    <source>
        <strain evidence="5">ICT_H6.2</strain>
    </source>
</reference>
<comment type="caution">
    <text evidence="5">The sequence shown here is derived from an EMBL/GenBank/DDBJ whole genome shotgun (WGS) entry which is preliminary data.</text>
</comment>
<dbReference type="InterPro" id="IPR018060">
    <property type="entry name" value="HTH_AraC"/>
</dbReference>
<dbReference type="Gene3D" id="3.40.50.2300">
    <property type="match status" value="2"/>
</dbReference>
<evidence type="ECO:0000256" key="1">
    <source>
        <dbReference type="ARBA" id="ARBA00023015"/>
    </source>
</evidence>
<organism evidence="5 6">
    <name type="scientific">Aeoliella straminimaris</name>
    <dbReference type="NCBI Taxonomy" id="2954799"/>
    <lineage>
        <taxon>Bacteria</taxon>
        <taxon>Pseudomonadati</taxon>
        <taxon>Planctomycetota</taxon>
        <taxon>Planctomycetia</taxon>
        <taxon>Pirellulales</taxon>
        <taxon>Lacipirellulaceae</taxon>
        <taxon>Aeoliella</taxon>
    </lineage>
</organism>
<dbReference type="EMBL" id="JAMXLR010000039">
    <property type="protein sequence ID" value="MCO6044799.1"/>
    <property type="molecule type" value="Genomic_DNA"/>
</dbReference>
<keyword evidence="1" id="KW-0805">Transcription regulation</keyword>
<dbReference type="InterPro" id="IPR009057">
    <property type="entry name" value="Homeodomain-like_sf"/>
</dbReference>
<evidence type="ECO:0000259" key="4">
    <source>
        <dbReference type="PROSITE" id="PS01124"/>
    </source>
</evidence>
<accession>A0A9X2FA73</accession>
<dbReference type="SUPFAM" id="SSF46689">
    <property type="entry name" value="Homeodomain-like"/>
    <property type="match status" value="1"/>
</dbReference>
<dbReference type="Pfam" id="PF12833">
    <property type="entry name" value="HTH_18"/>
    <property type="match status" value="1"/>
</dbReference>
<evidence type="ECO:0000313" key="5">
    <source>
        <dbReference type="EMBL" id="MCO6044799.1"/>
    </source>
</evidence>
<dbReference type="PANTHER" id="PTHR30146">
    <property type="entry name" value="LACI-RELATED TRANSCRIPTIONAL REPRESSOR"/>
    <property type="match status" value="1"/>
</dbReference>
<dbReference type="PROSITE" id="PS01124">
    <property type="entry name" value="HTH_ARAC_FAMILY_2"/>
    <property type="match status" value="1"/>
</dbReference>
<keyword evidence="3" id="KW-0804">Transcription</keyword>
<dbReference type="Pfam" id="PF13377">
    <property type="entry name" value="Peripla_BP_3"/>
    <property type="match status" value="1"/>
</dbReference>
<dbReference type="SMART" id="SM00342">
    <property type="entry name" value="HTH_ARAC"/>
    <property type="match status" value="1"/>
</dbReference>
<dbReference type="CDD" id="cd01543">
    <property type="entry name" value="PBP1_XylR"/>
    <property type="match status" value="1"/>
</dbReference>
<keyword evidence="2 5" id="KW-0238">DNA-binding</keyword>
<dbReference type="Gene3D" id="1.10.10.60">
    <property type="entry name" value="Homeodomain-like"/>
    <property type="match status" value="1"/>
</dbReference>
<evidence type="ECO:0000313" key="6">
    <source>
        <dbReference type="Proteomes" id="UP001155241"/>
    </source>
</evidence>
<dbReference type="Pfam" id="PF22177">
    <property type="entry name" value="PBP1_XylR"/>
    <property type="match status" value="1"/>
</dbReference>